<dbReference type="GO" id="GO:0004803">
    <property type="term" value="F:transposase activity"/>
    <property type="evidence" value="ECO:0007669"/>
    <property type="project" value="InterPro"/>
</dbReference>
<proteinExistence type="predicted"/>
<feature type="domain" description="Transposase IS200-like" evidence="1">
    <location>
        <begin position="9"/>
        <end position="123"/>
    </location>
</feature>
<dbReference type="GO" id="GO:0006313">
    <property type="term" value="P:DNA transposition"/>
    <property type="evidence" value="ECO:0007669"/>
    <property type="project" value="InterPro"/>
</dbReference>
<comment type="caution">
    <text evidence="2">The sequence shown here is derived from an EMBL/GenBank/DDBJ whole genome shotgun (WGS) entry which is preliminary data.</text>
</comment>
<dbReference type="EMBL" id="MLJW01000241">
    <property type="protein sequence ID" value="OIQ92060.1"/>
    <property type="molecule type" value="Genomic_DNA"/>
</dbReference>
<protein>
    <submittedName>
        <fullName evidence="2">Transposase IS200 like protein</fullName>
    </submittedName>
</protein>
<dbReference type="SUPFAM" id="SSF143422">
    <property type="entry name" value="Transposase IS200-like"/>
    <property type="match status" value="1"/>
</dbReference>
<dbReference type="GO" id="GO:0003677">
    <property type="term" value="F:DNA binding"/>
    <property type="evidence" value="ECO:0007669"/>
    <property type="project" value="InterPro"/>
</dbReference>
<dbReference type="InterPro" id="IPR036515">
    <property type="entry name" value="Transposase_17_sf"/>
</dbReference>
<evidence type="ECO:0000259" key="1">
    <source>
        <dbReference type="SMART" id="SM01321"/>
    </source>
</evidence>
<sequence>MARKPRLQYPGAQYHVVNRGNYRSWIFREEGARHAFEVCLFEACERHHWLLHAYVVMGNHFHLAVETPEGNLTRGMQWLQVTFARRFNGLRRQAGHLFQGRFFGAILEPGQALGQVCQYIHMNPVRAGVVPVSGLVDYRYSSYWYLHHKAERKPFMRLQTCLDSAGGLADSADGLRAYESYLEWQAAEGPAGKNKAYQNLSRGWALGSREFKQELLAGCEEEGTLKLWDQGGEREAARIKWEECLQTLRPLVEDPGDTRKSAPWKVALAWYMKQYTSVSNGWLAERLGMGSGVYVSKHVGLARTAGHPAEHLINKLKKVKGET</sequence>
<reference evidence="2" key="1">
    <citation type="submission" date="2016-10" db="EMBL/GenBank/DDBJ databases">
        <title>Sequence of Gallionella enrichment culture.</title>
        <authorList>
            <person name="Poehlein A."/>
            <person name="Muehling M."/>
            <person name="Daniel R."/>
        </authorList>
    </citation>
    <scope>NUCLEOTIDE SEQUENCE</scope>
</reference>
<gene>
    <name evidence="2" type="ORF">GALL_259790</name>
</gene>
<evidence type="ECO:0000313" key="2">
    <source>
        <dbReference type="EMBL" id="OIQ92060.1"/>
    </source>
</evidence>
<dbReference type="InterPro" id="IPR002686">
    <property type="entry name" value="Transposase_17"/>
</dbReference>
<dbReference type="PANTHER" id="PTHR34322">
    <property type="entry name" value="TRANSPOSASE, Y1_TNP DOMAIN-CONTAINING"/>
    <property type="match status" value="1"/>
</dbReference>
<dbReference type="Pfam" id="PF01797">
    <property type="entry name" value="Y1_Tnp"/>
    <property type="match status" value="1"/>
</dbReference>
<name>A0A1J5RIY1_9ZZZZ</name>
<dbReference type="SMART" id="SM01321">
    <property type="entry name" value="Y1_Tnp"/>
    <property type="match status" value="1"/>
</dbReference>
<organism evidence="2">
    <name type="scientific">mine drainage metagenome</name>
    <dbReference type="NCBI Taxonomy" id="410659"/>
    <lineage>
        <taxon>unclassified sequences</taxon>
        <taxon>metagenomes</taxon>
        <taxon>ecological metagenomes</taxon>
    </lineage>
</organism>
<dbReference type="Gene3D" id="3.30.70.1290">
    <property type="entry name" value="Transposase IS200-like"/>
    <property type="match status" value="1"/>
</dbReference>
<accession>A0A1J5RIY1</accession>
<dbReference type="AlphaFoldDB" id="A0A1J5RIY1"/>
<dbReference type="PANTHER" id="PTHR34322:SF2">
    <property type="entry name" value="TRANSPOSASE IS200-LIKE DOMAIN-CONTAINING PROTEIN"/>
    <property type="match status" value="1"/>
</dbReference>